<comment type="caution">
    <text evidence="6">The sequence shown here is derived from an EMBL/GenBank/DDBJ whole genome shotgun (WGS) entry which is preliminary data.</text>
</comment>
<dbReference type="SMART" id="SM00184">
    <property type="entry name" value="RING"/>
    <property type="match status" value="1"/>
</dbReference>
<dbReference type="Gene3D" id="3.30.40.10">
    <property type="entry name" value="Zinc/RING finger domain, C3HC4 (zinc finger)"/>
    <property type="match status" value="1"/>
</dbReference>
<accession>A0A834Y5S2</accession>
<keyword evidence="1" id="KW-0479">Metal-binding</keyword>
<protein>
    <recommendedName>
        <fullName evidence="5">RING-type domain-containing protein</fullName>
    </recommendedName>
</protein>
<dbReference type="OrthoDB" id="21204at2759"/>
<dbReference type="PANTHER" id="PTHR15315:SF26">
    <property type="entry name" value="E3 UBIQUITIN-PROTEIN LIGASE NRDP1"/>
    <property type="match status" value="1"/>
</dbReference>
<keyword evidence="7" id="KW-1185">Reference proteome</keyword>
<name>A0A834Y5S2_TETSI</name>
<evidence type="ECO:0000256" key="3">
    <source>
        <dbReference type="ARBA" id="ARBA00022833"/>
    </source>
</evidence>
<dbReference type="GO" id="GO:0061630">
    <property type="term" value="F:ubiquitin protein ligase activity"/>
    <property type="evidence" value="ECO:0007669"/>
    <property type="project" value="TreeGrafter"/>
</dbReference>
<evidence type="ECO:0000256" key="1">
    <source>
        <dbReference type="ARBA" id="ARBA00022723"/>
    </source>
</evidence>
<dbReference type="PROSITE" id="PS50089">
    <property type="entry name" value="ZF_RING_2"/>
    <property type="match status" value="1"/>
</dbReference>
<dbReference type="EMBL" id="JABCRI010001448">
    <property type="protein sequence ID" value="KAF8364569.1"/>
    <property type="molecule type" value="Genomic_DNA"/>
</dbReference>
<dbReference type="GO" id="GO:0016567">
    <property type="term" value="P:protein ubiquitination"/>
    <property type="evidence" value="ECO:0007669"/>
    <property type="project" value="TreeGrafter"/>
</dbReference>
<gene>
    <name evidence="6" type="ORF">HHK36_033461</name>
</gene>
<evidence type="ECO:0000256" key="2">
    <source>
        <dbReference type="ARBA" id="ARBA00022771"/>
    </source>
</evidence>
<dbReference type="InterPro" id="IPR017907">
    <property type="entry name" value="Znf_RING_CS"/>
</dbReference>
<dbReference type="GO" id="GO:0008270">
    <property type="term" value="F:zinc ion binding"/>
    <property type="evidence" value="ECO:0007669"/>
    <property type="project" value="UniProtKB-KW"/>
</dbReference>
<evidence type="ECO:0000313" key="7">
    <source>
        <dbReference type="Proteomes" id="UP000655225"/>
    </source>
</evidence>
<evidence type="ECO:0000259" key="5">
    <source>
        <dbReference type="PROSITE" id="PS50089"/>
    </source>
</evidence>
<feature type="domain" description="RING-type" evidence="5">
    <location>
        <begin position="34"/>
        <end position="73"/>
    </location>
</feature>
<dbReference type="AlphaFoldDB" id="A0A834Y5S2"/>
<sequence>MMELEVDTNGISEEANFEVFEYDADSSAFGNERCGICMDIIIDRGVLDCCQHWFCFACIDNWATITNLCPLCQNEFLIITCVPVYDTIGSSKVEEDSLSRDDDWQLFAWMEMAAKYEVHQQQLKRIQISIRQLLVIHAIYGKYTSFEQRKTIYRVGYTDVDSFKLN</sequence>
<proteinExistence type="predicted"/>
<dbReference type="Proteomes" id="UP000655225">
    <property type="component" value="Unassembled WGS sequence"/>
</dbReference>
<organism evidence="6 7">
    <name type="scientific">Tetracentron sinense</name>
    <name type="common">Spur-leaf</name>
    <dbReference type="NCBI Taxonomy" id="13715"/>
    <lineage>
        <taxon>Eukaryota</taxon>
        <taxon>Viridiplantae</taxon>
        <taxon>Streptophyta</taxon>
        <taxon>Embryophyta</taxon>
        <taxon>Tracheophyta</taxon>
        <taxon>Spermatophyta</taxon>
        <taxon>Magnoliopsida</taxon>
        <taxon>Trochodendrales</taxon>
        <taxon>Trochodendraceae</taxon>
        <taxon>Tetracentron</taxon>
    </lineage>
</organism>
<dbReference type="Pfam" id="PF13639">
    <property type="entry name" value="zf-RING_2"/>
    <property type="match status" value="1"/>
</dbReference>
<evidence type="ECO:0000313" key="6">
    <source>
        <dbReference type="EMBL" id="KAF8364569.1"/>
    </source>
</evidence>
<evidence type="ECO:0000256" key="4">
    <source>
        <dbReference type="PROSITE-ProRule" id="PRU00175"/>
    </source>
</evidence>
<dbReference type="InterPro" id="IPR001841">
    <property type="entry name" value="Znf_RING"/>
</dbReference>
<reference evidence="6 7" key="1">
    <citation type="submission" date="2020-04" db="EMBL/GenBank/DDBJ databases">
        <title>Plant Genome Project.</title>
        <authorList>
            <person name="Zhang R.-G."/>
        </authorList>
    </citation>
    <scope>NUCLEOTIDE SEQUENCE [LARGE SCALE GENOMIC DNA]</scope>
    <source>
        <strain evidence="6">YNK0</strain>
        <tissue evidence="6">Leaf</tissue>
    </source>
</reference>
<dbReference type="SUPFAM" id="SSF57850">
    <property type="entry name" value="RING/U-box"/>
    <property type="match status" value="1"/>
</dbReference>
<keyword evidence="3" id="KW-0862">Zinc</keyword>
<dbReference type="PANTHER" id="PTHR15315">
    <property type="entry name" value="RING FINGER PROTEIN 41, 151"/>
    <property type="match status" value="1"/>
</dbReference>
<keyword evidence="2 4" id="KW-0863">Zinc-finger</keyword>
<dbReference type="PROSITE" id="PS00518">
    <property type="entry name" value="ZF_RING_1"/>
    <property type="match status" value="1"/>
</dbReference>
<dbReference type="InterPro" id="IPR013083">
    <property type="entry name" value="Znf_RING/FYVE/PHD"/>
</dbReference>